<dbReference type="Gene3D" id="3.40.50.720">
    <property type="entry name" value="NAD(P)-binding Rossmann-like Domain"/>
    <property type="match status" value="1"/>
</dbReference>
<gene>
    <name evidence="2" type="ORF">DF3PB_1860003</name>
</gene>
<dbReference type="PANTHER" id="PTHR43355:SF2">
    <property type="entry name" value="FLAVIN REDUCTASE (NADPH)"/>
    <property type="match status" value="1"/>
</dbReference>
<dbReference type="InterPro" id="IPR016040">
    <property type="entry name" value="NAD(P)-bd_dom"/>
</dbReference>
<dbReference type="GO" id="GO:0042602">
    <property type="term" value="F:riboflavin reductase (NADPH) activity"/>
    <property type="evidence" value="ECO:0007669"/>
    <property type="project" value="TreeGrafter"/>
</dbReference>
<sequence length="213" mass="22964">MATILIIGASRGIGLATLKAALKAGHAVRALARSAAGIPVTDPNLEKFTGDALDPATVRAALQGVDAVIQTLGVSPSPEMVFNSTRLFSDATRILVAAMEECGVKRLICLTGFGAGDSRNHGSFLFNSAFRLFLGRVYSDKDVQERIIQESGLDWVIARPVILTSGPFTGKYRVLVDPRDWRCGFITRADVADFLVKQISDDTYLHRTPVLTS</sequence>
<protein>
    <submittedName>
        <fullName evidence="2">Putative NADH-flavin reductase</fullName>
    </submittedName>
</protein>
<dbReference type="PANTHER" id="PTHR43355">
    <property type="entry name" value="FLAVIN REDUCTASE (NADPH)"/>
    <property type="match status" value="1"/>
</dbReference>
<dbReference type="SUPFAM" id="SSF51735">
    <property type="entry name" value="NAD(P)-binding Rossmann-fold domains"/>
    <property type="match status" value="1"/>
</dbReference>
<feature type="domain" description="NAD(P)-binding" evidence="1">
    <location>
        <begin position="8"/>
        <end position="201"/>
    </location>
</feature>
<accession>A0A380TCP9</accession>
<dbReference type="InterPro" id="IPR036291">
    <property type="entry name" value="NAD(P)-bd_dom_sf"/>
</dbReference>
<organism evidence="2">
    <name type="scientific">metagenome</name>
    <dbReference type="NCBI Taxonomy" id="256318"/>
    <lineage>
        <taxon>unclassified sequences</taxon>
        <taxon>metagenomes</taxon>
    </lineage>
</organism>
<dbReference type="CDD" id="cd05244">
    <property type="entry name" value="BVR-B_like_SDR_a"/>
    <property type="match status" value="1"/>
</dbReference>
<proteinExistence type="predicted"/>
<dbReference type="AlphaFoldDB" id="A0A380TCP9"/>
<dbReference type="EMBL" id="UIDG01000097">
    <property type="protein sequence ID" value="SUS05304.1"/>
    <property type="molecule type" value="Genomic_DNA"/>
</dbReference>
<dbReference type="GO" id="GO:0004074">
    <property type="term" value="F:biliverdin reductase [NAD(P)H] activity"/>
    <property type="evidence" value="ECO:0007669"/>
    <property type="project" value="TreeGrafter"/>
</dbReference>
<evidence type="ECO:0000313" key="2">
    <source>
        <dbReference type="EMBL" id="SUS05304.1"/>
    </source>
</evidence>
<dbReference type="Pfam" id="PF13460">
    <property type="entry name" value="NAD_binding_10"/>
    <property type="match status" value="1"/>
</dbReference>
<name>A0A380TCP9_9ZZZZ</name>
<evidence type="ECO:0000259" key="1">
    <source>
        <dbReference type="Pfam" id="PF13460"/>
    </source>
</evidence>
<dbReference type="InterPro" id="IPR051606">
    <property type="entry name" value="Polyketide_Oxido-like"/>
</dbReference>
<reference evidence="2" key="1">
    <citation type="submission" date="2018-07" db="EMBL/GenBank/DDBJ databases">
        <authorList>
            <person name="Quirk P.G."/>
            <person name="Krulwich T.A."/>
        </authorList>
    </citation>
    <scope>NUCLEOTIDE SEQUENCE</scope>
</reference>